<gene>
    <name evidence="7" type="primary">glgA</name>
    <name evidence="10" type="ORF">N44_02493</name>
</gene>
<comment type="caution">
    <text evidence="10">The sequence shown here is derived from an EMBL/GenBank/DDBJ whole genome shotgun (WGS) entry which is preliminary data.</text>
</comment>
<dbReference type="EC" id="2.4.1.21" evidence="7"/>
<evidence type="ECO:0000256" key="6">
    <source>
        <dbReference type="ARBA" id="ARBA00023056"/>
    </source>
</evidence>
<dbReference type="NCBIfam" id="NF001902">
    <property type="entry name" value="PRK00654.2-1"/>
    <property type="match status" value="1"/>
</dbReference>
<evidence type="ECO:0000313" key="11">
    <source>
        <dbReference type="Proteomes" id="UP000030321"/>
    </source>
</evidence>
<dbReference type="AlphaFoldDB" id="A0A0A1VWU3"/>
<dbReference type="GO" id="GO:0005978">
    <property type="term" value="P:glycogen biosynthetic process"/>
    <property type="evidence" value="ECO:0007669"/>
    <property type="project" value="UniProtKB-UniRule"/>
</dbReference>
<dbReference type="NCBIfam" id="NF001905">
    <property type="entry name" value="PRK00654.2-4"/>
    <property type="match status" value="1"/>
</dbReference>
<dbReference type="RefSeq" id="WP_045359842.1">
    <property type="nucleotide sequence ID" value="NZ_BBPA01000051.1"/>
</dbReference>
<dbReference type="InterPro" id="IPR001296">
    <property type="entry name" value="Glyco_trans_1"/>
</dbReference>
<dbReference type="InterPro" id="IPR011835">
    <property type="entry name" value="GS/SS"/>
</dbReference>
<keyword evidence="6 7" id="KW-0320">Glycogen biosynthesis</keyword>
<dbReference type="EMBL" id="BBPA01000051">
    <property type="protein sequence ID" value="GAL93913.1"/>
    <property type="molecule type" value="Genomic_DNA"/>
</dbReference>
<dbReference type="Proteomes" id="UP000030321">
    <property type="component" value="Unassembled WGS sequence"/>
</dbReference>
<dbReference type="CDD" id="cd03791">
    <property type="entry name" value="GT5_Glycogen_synthase_DULL1-like"/>
    <property type="match status" value="1"/>
</dbReference>
<dbReference type="Pfam" id="PF08323">
    <property type="entry name" value="Glyco_transf_5"/>
    <property type="match status" value="1"/>
</dbReference>
<dbReference type="NCBIfam" id="TIGR02095">
    <property type="entry name" value="glgA"/>
    <property type="match status" value="1"/>
</dbReference>
<dbReference type="SUPFAM" id="SSF53756">
    <property type="entry name" value="UDP-Glycosyltransferase/glycogen phosphorylase"/>
    <property type="match status" value="1"/>
</dbReference>
<dbReference type="GO" id="GO:0004373">
    <property type="term" value="F:alpha-1,4-glucan glucosyltransferase (UDP-glucose donor) activity"/>
    <property type="evidence" value="ECO:0007669"/>
    <property type="project" value="InterPro"/>
</dbReference>
<sequence length="492" mass="56705">MYIVQVASECAPVIKAGGLGDVVYGLSRELEIRGHCVELILPMYDCMRYDQIWGLHEAYRDLWVPWYGGAIHCNVFCGWVHGRLCFFIQPNSGDNFFNRGTYYGCKDDNMRFAFFSKAALEFLLRSNKRPDIIHCHDWQTGLIPPLLFEIYKYHGMGNQRVLYTIHNFKHQGFGGAEILRATGLNNDTYYFSYARMRDNFNPFVINFMKGGIVFSNYFNTVSPHHAWEAHHTDVSYGLGHTIHLHQHKFTGILNGLDYNIWNPEVDKFIAAPYGIDSFSEKAGNKKALRERLWLRDEAEKPLICYVGRLDDQKGVHLVHHAMYYALARGAQFVLLGSATESLINNWFWHEKNHLNNNPDVHIELGFNEELSHLIYAGADMIVVPSNFEPCGLTQVISLKYGTVPIVRGVGGLVNTVFDRDYDTYHQPEERNGFVFFDPDNNALESAMSRALELWYTQPEEFQKLAIQGMECDYSWNGPGEEYVALYEMIRHK</sequence>
<dbReference type="PANTHER" id="PTHR46083:SF1">
    <property type="entry name" value="GLYCOGEN SYNTHASE 2-RELATED"/>
    <property type="match status" value="1"/>
</dbReference>
<evidence type="ECO:0000256" key="7">
    <source>
        <dbReference type="HAMAP-Rule" id="MF_00484"/>
    </source>
</evidence>
<feature type="domain" description="Starch synthase catalytic" evidence="9">
    <location>
        <begin position="3"/>
        <end position="242"/>
    </location>
</feature>
<feature type="binding site" evidence="7">
    <location>
        <position position="15"/>
    </location>
    <ligand>
        <name>ADP-alpha-D-glucose</name>
        <dbReference type="ChEBI" id="CHEBI:57498"/>
    </ligand>
</feature>
<evidence type="ECO:0000256" key="2">
    <source>
        <dbReference type="ARBA" id="ARBA00002764"/>
    </source>
</evidence>
<keyword evidence="4 7" id="KW-0328">Glycosyltransferase</keyword>
<evidence type="ECO:0000256" key="5">
    <source>
        <dbReference type="ARBA" id="ARBA00022679"/>
    </source>
</evidence>
<organism evidence="10 11">
    <name type="scientific">Microcystis aeruginosa NIES-44</name>
    <dbReference type="NCBI Taxonomy" id="449439"/>
    <lineage>
        <taxon>Bacteria</taxon>
        <taxon>Bacillati</taxon>
        <taxon>Cyanobacteriota</taxon>
        <taxon>Cyanophyceae</taxon>
        <taxon>Oscillatoriophycideae</taxon>
        <taxon>Chroococcales</taxon>
        <taxon>Microcystaceae</taxon>
        <taxon>Microcystis</taxon>
    </lineage>
</organism>
<dbReference type="Gene3D" id="3.40.50.2000">
    <property type="entry name" value="Glycogen Phosphorylase B"/>
    <property type="match status" value="2"/>
</dbReference>
<evidence type="ECO:0000256" key="4">
    <source>
        <dbReference type="ARBA" id="ARBA00022676"/>
    </source>
</evidence>
<protein>
    <recommendedName>
        <fullName evidence="7">Glycogen synthase</fullName>
        <ecNumber evidence="7">2.4.1.21</ecNumber>
    </recommendedName>
    <alternativeName>
        <fullName evidence="7">Starch [bacterial glycogen] synthase</fullName>
    </alternativeName>
</protein>
<evidence type="ECO:0000259" key="9">
    <source>
        <dbReference type="Pfam" id="PF08323"/>
    </source>
</evidence>
<name>A0A0A1VWU3_MICAE</name>
<accession>A0A0A1VWU3</accession>
<evidence type="ECO:0000256" key="1">
    <source>
        <dbReference type="ARBA" id="ARBA00001478"/>
    </source>
</evidence>
<feature type="domain" description="Glycosyl transferase family 1" evidence="8">
    <location>
        <begin position="298"/>
        <end position="459"/>
    </location>
</feature>
<dbReference type="HAMAP" id="MF_00484">
    <property type="entry name" value="Glycogen_synth"/>
    <property type="match status" value="1"/>
</dbReference>
<proteinExistence type="inferred from homology"/>
<comment type="catalytic activity">
    <reaction evidence="1 7">
        <text>[(1-&gt;4)-alpha-D-glucosyl](n) + ADP-alpha-D-glucose = [(1-&gt;4)-alpha-D-glucosyl](n+1) + ADP + H(+)</text>
        <dbReference type="Rhea" id="RHEA:18189"/>
        <dbReference type="Rhea" id="RHEA-COMP:9584"/>
        <dbReference type="Rhea" id="RHEA-COMP:9587"/>
        <dbReference type="ChEBI" id="CHEBI:15378"/>
        <dbReference type="ChEBI" id="CHEBI:15444"/>
        <dbReference type="ChEBI" id="CHEBI:57498"/>
        <dbReference type="ChEBI" id="CHEBI:456216"/>
        <dbReference type="EC" id="2.4.1.21"/>
    </reaction>
</comment>
<reference evidence="11" key="1">
    <citation type="journal article" date="2015" name="Genome">
        <title>Whole Genome Sequence of the Non-Microcystin-Producing Microcystis aeruginosa Strain NIES-44.</title>
        <authorList>
            <person name="Okano K."/>
            <person name="Miyata N."/>
            <person name="Ozaki Y."/>
        </authorList>
    </citation>
    <scope>NUCLEOTIDE SEQUENCE [LARGE SCALE GENOMIC DNA]</scope>
    <source>
        <strain evidence="11">NIES-44</strain>
    </source>
</reference>
<dbReference type="PANTHER" id="PTHR46083">
    <property type="match status" value="1"/>
</dbReference>
<evidence type="ECO:0000256" key="3">
    <source>
        <dbReference type="ARBA" id="ARBA00010281"/>
    </source>
</evidence>
<dbReference type="GO" id="GO:0009011">
    <property type="term" value="F:alpha-1,4-glucan glucosyltransferase (ADP-glucose donor) activity"/>
    <property type="evidence" value="ECO:0007669"/>
    <property type="project" value="UniProtKB-UniRule"/>
</dbReference>
<dbReference type="Pfam" id="PF00534">
    <property type="entry name" value="Glycos_transf_1"/>
    <property type="match status" value="1"/>
</dbReference>
<comment type="similarity">
    <text evidence="3 7">Belongs to the glycosyltransferase 1 family. Bacterial/plant glycogen synthase subfamily.</text>
</comment>
<keyword evidence="5 7" id="KW-0808">Transferase</keyword>
<evidence type="ECO:0000259" key="8">
    <source>
        <dbReference type="Pfam" id="PF00534"/>
    </source>
</evidence>
<dbReference type="UniPathway" id="UPA00164"/>
<evidence type="ECO:0000313" key="10">
    <source>
        <dbReference type="EMBL" id="GAL93913.1"/>
    </source>
</evidence>
<comment type="pathway">
    <text evidence="7">Glycan biosynthesis; glycogen biosynthesis.</text>
</comment>
<dbReference type="InterPro" id="IPR013534">
    <property type="entry name" value="Starch_synth_cat_dom"/>
</dbReference>
<comment type="function">
    <text evidence="2 7">Synthesizes alpha-1,4-glucan chains using ADP-glucose.</text>
</comment>